<dbReference type="InterPro" id="IPR012373">
    <property type="entry name" value="Ferrdict_sens_TM"/>
</dbReference>
<gene>
    <name evidence="3" type="ORF">IBL28_09790</name>
</gene>
<evidence type="ECO:0000259" key="2">
    <source>
        <dbReference type="Pfam" id="PF16344"/>
    </source>
</evidence>
<protein>
    <submittedName>
        <fullName evidence="3">DUF4974 domain-containing protein</fullName>
    </submittedName>
</protein>
<feature type="domain" description="Protein FecR C-terminal" evidence="2">
    <location>
        <begin position="306"/>
        <end position="373"/>
    </location>
</feature>
<dbReference type="Pfam" id="PF16344">
    <property type="entry name" value="FecR_C"/>
    <property type="match status" value="1"/>
</dbReference>
<dbReference type="InterPro" id="IPR032508">
    <property type="entry name" value="FecR_C"/>
</dbReference>
<dbReference type="InterPro" id="IPR006860">
    <property type="entry name" value="FecR"/>
</dbReference>
<dbReference type="PIRSF" id="PIRSF018266">
    <property type="entry name" value="FecR"/>
    <property type="match status" value="1"/>
</dbReference>
<dbReference type="Gene3D" id="2.60.120.1440">
    <property type="match status" value="1"/>
</dbReference>
<dbReference type="AlphaFoldDB" id="A0A926JS17"/>
<reference evidence="3 4" key="1">
    <citation type="submission" date="2020-09" db="EMBL/GenBank/DDBJ databases">
        <title>Sinomicrobium weinanense sp. nov., a halophilic bacteria isolated from saline-alkali soil.</title>
        <authorList>
            <person name="Wu P."/>
            <person name="Ren H."/>
            <person name="Mei Y."/>
            <person name="Liang Y."/>
            <person name="Chen Z."/>
        </authorList>
    </citation>
    <scope>NUCLEOTIDE SEQUENCE [LARGE SCALE GENOMIC DNA]</scope>
    <source>
        <strain evidence="3 4">FJxs</strain>
    </source>
</reference>
<name>A0A926JS17_9FLAO</name>
<evidence type="ECO:0000259" key="1">
    <source>
        <dbReference type="Pfam" id="PF04773"/>
    </source>
</evidence>
<proteinExistence type="predicted"/>
<dbReference type="EMBL" id="JACVDC010000023">
    <property type="protein sequence ID" value="MBC9796259.1"/>
    <property type="molecule type" value="Genomic_DNA"/>
</dbReference>
<keyword evidence="4" id="KW-1185">Reference proteome</keyword>
<comment type="caution">
    <text evidence="3">The sequence shown here is derived from an EMBL/GenBank/DDBJ whole genome shotgun (WGS) entry which is preliminary data.</text>
</comment>
<dbReference type="Pfam" id="PF04773">
    <property type="entry name" value="FecR"/>
    <property type="match status" value="1"/>
</dbReference>
<dbReference type="PANTHER" id="PTHR30273:SF2">
    <property type="entry name" value="PROTEIN FECR"/>
    <property type="match status" value="1"/>
</dbReference>
<feature type="domain" description="FecR protein" evidence="1">
    <location>
        <begin position="164"/>
        <end position="262"/>
    </location>
</feature>
<dbReference type="Proteomes" id="UP000653730">
    <property type="component" value="Unassembled WGS sequence"/>
</dbReference>
<dbReference type="Gene3D" id="3.55.50.30">
    <property type="match status" value="1"/>
</dbReference>
<dbReference type="PANTHER" id="PTHR30273">
    <property type="entry name" value="PERIPLASMIC SIGNAL SENSOR AND SIGMA FACTOR ACTIVATOR FECR-RELATED"/>
    <property type="match status" value="1"/>
</dbReference>
<organism evidence="3 4">
    <name type="scientific">Sinomicrobium weinanense</name>
    <dbReference type="NCBI Taxonomy" id="2842200"/>
    <lineage>
        <taxon>Bacteria</taxon>
        <taxon>Pseudomonadati</taxon>
        <taxon>Bacteroidota</taxon>
        <taxon>Flavobacteriia</taxon>
        <taxon>Flavobacteriales</taxon>
        <taxon>Flavobacteriaceae</taxon>
        <taxon>Sinomicrobium</taxon>
    </lineage>
</organism>
<dbReference type="GO" id="GO:0016989">
    <property type="term" value="F:sigma factor antagonist activity"/>
    <property type="evidence" value="ECO:0007669"/>
    <property type="project" value="TreeGrafter"/>
</dbReference>
<evidence type="ECO:0000313" key="4">
    <source>
        <dbReference type="Proteomes" id="UP000653730"/>
    </source>
</evidence>
<accession>A0A926JS17</accession>
<sequence>MIDIEIILKKINNNLTPEEAVIFNTWYEESEEHRTYFEYVAENYGRQEEKIDWEPAYEKWSKNLPEVKNQRLPYWKFAAAAAVIAVSLLVFYNNDETTPDTPEVTESASIEAGSHKAVLTLEDGSAIDLEEGKDYKNSSAHSNGQSLVYNHNPDTTDQPRHNTLTIPRGGEFELTLADGTRVWLNSESQLKYPVSFSGSKPRTVELIYGEAYFEVSPSTQHNGTSFKVNTSGQEVEVLGTEFNIRAYREEKEIATTLVEGSIVLGVDHIRRELTPGDQSVYNKKDHSVNISPVNVRDEISWKEGLFSFKNKPLKEIVKVLSRWYDVDIRIENPEAGNIKFNGVFNKKQDLENILLIIENTDEAKFETIGKTIIMK</sequence>
<evidence type="ECO:0000313" key="3">
    <source>
        <dbReference type="EMBL" id="MBC9796259.1"/>
    </source>
</evidence>
<dbReference type="RefSeq" id="WP_187965405.1">
    <property type="nucleotide sequence ID" value="NZ_JACVDC010000023.1"/>
</dbReference>